<organism evidence="7">
    <name type="scientific">termite gut metagenome</name>
    <dbReference type="NCBI Taxonomy" id="433724"/>
    <lineage>
        <taxon>unclassified sequences</taxon>
        <taxon>metagenomes</taxon>
        <taxon>organismal metagenomes</taxon>
    </lineage>
</organism>
<dbReference type="AlphaFoldDB" id="A0A5J4P751"/>
<evidence type="ECO:0000256" key="2">
    <source>
        <dbReference type="ARBA" id="ARBA00022603"/>
    </source>
</evidence>
<dbReference type="PRINTS" id="PR02008">
    <property type="entry name" value="RCMTFAMILY"/>
</dbReference>
<reference evidence="7" key="1">
    <citation type="submission" date="2019-03" db="EMBL/GenBank/DDBJ databases">
        <title>Single cell metagenomics reveals metabolic interactions within the superorganism composed of flagellate Streblomastix strix and complex community of Bacteroidetes bacteria on its surface.</title>
        <authorList>
            <person name="Treitli S.C."/>
            <person name="Kolisko M."/>
            <person name="Husnik F."/>
            <person name="Keeling P."/>
            <person name="Hampl V."/>
        </authorList>
    </citation>
    <scope>NUCLEOTIDE SEQUENCE</scope>
    <source>
        <strain evidence="7">STM</strain>
    </source>
</reference>
<dbReference type="InterPro" id="IPR001678">
    <property type="entry name" value="MeTrfase_RsmB-F_NOP2_dom"/>
</dbReference>
<comment type="caution">
    <text evidence="7">The sequence shown here is derived from an EMBL/GenBank/DDBJ whole genome shotgun (WGS) entry which is preliminary data.</text>
</comment>
<feature type="domain" description="SAM-dependent MTase RsmB/NOP-type" evidence="6">
    <location>
        <begin position="38"/>
        <end position="184"/>
    </location>
</feature>
<dbReference type="Pfam" id="PF01189">
    <property type="entry name" value="Methyltr_RsmB-F"/>
    <property type="match status" value="1"/>
</dbReference>
<dbReference type="PANTHER" id="PTHR22807:SF30">
    <property type="entry name" value="28S RRNA (CYTOSINE(4447)-C(5))-METHYLTRANSFERASE-RELATED"/>
    <property type="match status" value="1"/>
</dbReference>
<dbReference type="GO" id="GO:0008173">
    <property type="term" value="F:RNA methyltransferase activity"/>
    <property type="evidence" value="ECO:0007669"/>
    <property type="project" value="InterPro"/>
</dbReference>
<evidence type="ECO:0000256" key="3">
    <source>
        <dbReference type="ARBA" id="ARBA00022679"/>
    </source>
</evidence>
<keyword evidence="3 7" id="KW-0808">Transferase</keyword>
<dbReference type="InterPro" id="IPR023267">
    <property type="entry name" value="RCMT"/>
</dbReference>
<keyword evidence="2 7" id="KW-0489">Methyltransferase</keyword>
<dbReference type="SUPFAM" id="SSF53335">
    <property type="entry name" value="S-adenosyl-L-methionine-dependent methyltransferases"/>
    <property type="match status" value="1"/>
</dbReference>
<name>A0A5J4P751_9ZZZZ</name>
<dbReference type="PROSITE" id="PS51686">
    <property type="entry name" value="SAM_MT_RSMB_NOP"/>
    <property type="match status" value="1"/>
</dbReference>
<gene>
    <name evidence="7" type="ORF">EZS27_043479</name>
</gene>
<evidence type="ECO:0000313" key="7">
    <source>
        <dbReference type="EMBL" id="KAA6304870.1"/>
    </source>
</evidence>
<dbReference type="InterPro" id="IPR049560">
    <property type="entry name" value="MeTrfase_RsmB-F_NOP2_cat"/>
</dbReference>
<feature type="non-terminal residue" evidence="7">
    <location>
        <position position="184"/>
    </location>
</feature>
<dbReference type="EC" id="2.1.1.-" evidence="7"/>
<dbReference type="InterPro" id="IPR031341">
    <property type="entry name" value="Methyltr_RsmF_N"/>
</dbReference>
<dbReference type="InterPro" id="IPR029063">
    <property type="entry name" value="SAM-dependent_MTases_sf"/>
</dbReference>
<evidence type="ECO:0000256" key="4">
    <source>
        <dbReference type="ARBA" id="ARBA00022691"/>
    </source>
</evidence>
<evidence type="ECO:0000256" key="5">
    <source>
        <dbReference type="ARBA" id="ARBA00022884"/>
    </source>
</evidence>
<dbReference type="EMBL" id="SNRY01011160">
    <property type="protein sequence ID" value="KAA6304870.1"/>
    <property type="molecule type" value="Genomic_DNA"/>
</dbReference>
<dbReference type="GO" id="GO:0001510">
    <property type="term" value="P:RNA methylation"/>
    <property type="evidence" value="ECO:0007669"/>
    <property type="project" value="InterPro"/>
</dbReference>
<protein>
    <submittedName>
        <fullName evidence="7">Ribosomal RNA small subunit methyltransferase F</fullName>
        <ecNumber evidence="7">2.1.1.-</ecNumber>
    </submittedName>
</protein>
<keyword evidence="4" id="KW-0949">S-adenosyl-L-methionine</keyword>
<feature type="non-terminal residue" evidence="7">
    <location>
        <position position="1"/>
    </location>
</feature>
<accession>A0A5J4P751</accession>
<evidence type="ECO:0000259" key="6">
    <source>
        <dbReference type="PROSITE" id="PS51686"/>
    </source>
</evidence>
<proteinExistence type="predicted"/>
<keyword evidence="5" id="KW-0694">RNA-binding</keyword>
<dbReference type="Pfam" id="PF17125">
    <property type="entry name" value="Methyltr_RsmF_N"/>
    <property type="match status" value="1"/>
</dbReference>
<dbReference type="GO" id="GO:0003723">
    <property type="term" value="F:RNA binding"/>
    <property type="evidence" value="ECO:0007669"/>
    <property type="project" value="UniProtKB-KW"/>
</dbReference>
<dbReference type="PANTHER" id="PTHR22807">
    <property type="entry name" value="NOP2 YEAST -RELATED NOL1/NOP2/FMU SUN DOMAIN-CONTAINING"/>
    <property type="match status" value="1"/>
</dbReference>
<dbReference type="Gene3D" id="3.30.70.1170">
    <property type="entry name" value="Sun protein, domain 3"/>
    <property type="match status" value="1"/>
</dbReference>
<dbReference type="Gene3D" id="3.40.50.150">
    <property type="entry name" value="Vaccinia Virus protein VP39"/>
    <property type="match status" value="1"/>
</dbReference>
<keyword evidence="1" id="KW-0963">Cytoplasm</keyword>
<sequence>GVCVGEFWRKIRHYILDTTYLYDGYEKILSIFVFVNKNQMKFPNDFMKQMRLLLGKEHYEEFMTSLQVQPPSVSIRLNDFWKPDDLLFQAGTPQFVRKVPWCSSGYYMKQRLTFTFDPLLHAGCYYVQEASSMFLEQVIKQYVQQSVVMLDLCAAPGGKSTHTQSLLPEGSLLVANEIVRNRSQ</sequence>
<evidence type="ECO:0000256" key="1">
    <source>
        <dbReference type="ARBA" id="ARBA00022490"/>
    </source>
</evidence>